<protein>
    <submittedName>
        <fullName evidence="10">ABC transporter permease</fullName>
    </submittedName>
</protein>
<dbReference type="Proteomes" id="UP000019754">
    <property type="component" value="Unassembled WGS sequence"/>
</dbReference>
<dbReference type="GO" id="GO:0055085">
    <property type="term" value="P:transmembrane transport"/>
    <property type="evidence" value="ECO:0007669"/>
    <property type="project" value="InterPro"/>
</dbReference>
<dbReference type="InterPro" id="IPR035906">
    <property type="entry name" value="MetI-like_sf"/>
</dbReference>
<dbReference type="Gene3D" id="1.10.3720.10">
    <property type="entry name" value="MetI-like"/>
    <property type="match status" value="1"/>
</dbReference>
<dbReference type="EMBL" id="AORC01000012">
    <property type="protein sequence ID" value="EYT48830.1"/>
    <property type="molecule type" value="Genomic_DNA"/>
</dbReference>
<organism evidence="10 11">
    <name type="scientific">Brachybacterium muris UCD-AY4</name>
    <dbReference type="NCBI Taxonomy" id="1249481"/>
    <lineage>
        <taxon>Bacteria</taxon>
        <taxon>Bacillati</taxon>
        <taxon>Actinomycetota</taxon>
        <taxon>Actinomycetes</taxon>
        <taxon>Micrococcales</taxon>
        <taxon>Dermabacteraceae</taxon>
        <taxon>Brachybacterium</taxon>
    </lineage>
</organism>
<accession>A0A022KVS3</accession>
<dbReference type="STRING" id="1249481.D641_0110365"/>
<dbReference type="InterPro" id="IPR000515">
    <property type="entry name" value="MetI-like"/>
</dbReference>
<evidence type="ECO:0000313" key="10">
    <source>
        <dbReference type="EMBL" id="EYT48830.1"/>
    </source>
</evidence>
<dbReference type="PANTHER" id="PTHR43386:SF1">
    <property type="entry name" value="D,D-DIPEPTIDE TRANSPORT SYSTEM PERMEASE PROTEIN DDPC-RELATED"/>
    <property type="match status" value="1"/>
</dbReference>
<evidence type="ECO:0000259" key="9">
    <source>
        <dbReference type="PROSITE" id="PS50928"/>
    </source>
</evidence>
<evidence type="ECO:0000256" key="3">
    <source>
        <dbReference type="ARBA" id="ARBA00022475"/>
    </source>
</evidence>
<keyword evidence="2 7" id="KW-0813">Transport</keyword>
<keyword evidence="5 7" id="KW-1133">Transmembrane helix</keyword>
<reference evidence="10 11" key="1">
    <citation type="journal article" date="2013" name="Genome Announc.">
        <title>Draft genome sequence of an Actinobacterium, Brachybacterium muris strain UCD-AY4.</title>
        <authorList>
            <person name="Lo J.R."/>
            <person name="Lang J.M."/>
            <person name="Darling A.E."/>
            <person name="Eisen J.A."/>
            <person name="Coil D.A."/>
        </authorList>
    </citation>
    <scope>NUCLEOTIDE SEQUENCE [LARGE SCALE GENOMIC DNA]</scope>
    <source>
        <strain evidence="10 11">UCD-AY4</strain>
    </source>
</reference>
<evidence type="ECO:0000256" key="6">
    <source>
        <dbReference type="ARBA" id="ARBA00023136"/>
    </source>
</evidence>
<evidence type="ECO:0000256" key="7">
    <source>
        <dbReference type="RuleBase" id="RU363032"/>
    </source>
</evidence>
<dbReference type="SUPFAM" id="SSF161098">
    <property type="entry name" value="MetI-like"/>
    <property type="match status" value="1"/>
</dbReference>
<comment type="similarity">
    <text evidence="7">Belongs to the binding-protein-dependent transport system permease family.</text>
</comment>
<sequence length="338" mass="36028">MSQNDPRAAAEAAELADPVDPAAQGTPADPAEPANPTGSGDRAEASDDADAPTEQRRPTWRVLFSNPVTVISALVLLLVVLVALFGRWLIPYGINSTDVLNSLQGPSADHLFGTDDLGRDVFSRVIASTETSLQVALISVAFALGVGTAIGVTAGYVRGIVDTVLMRLVDVLFAFPVVLLALVIVAILGTGKWTTMLAVGVVYTPIFARVSRASTLSVSVEPYVQVSRTMGTGHLFILTRHVLPNIMAPLIVQTSVSLAFAILTEATLSFLGMGIQPPEPSWGRMIFDAQSWIGQAWWMAVFPGAAIFVTVLALNLFGDGLRDVMDPKQRSLMEARMK</sequence>
<dbReference type="PROSITE" id="PS50928">
    <property type="entry name" value="ABC_TM1"/>
    <property type="match status" value="1"/>
</dbReference>
<feature type="transmembrane region" description="Helical" evidence="7">
    <location>
        <begin position="63"/>
        <end position="90"/>
    </location>
</feature>
<keyword evidence="3" id="KW-1003">Cell membrane</keyword>
<keyword evidence="11" id="KW-1185">Reference proteome</keyword>
<comment type="caution">
    <text evidence="10">The sequence shown here is derived from an EMBL/GenBank/DDBJ whole genome shotgun (WGS) entry which is preliminary data.</text>
</comment>
<evidence type="ECO:0000256" key="5">
    <source>
        <dbReference type="ARBA" id="ARBA00022989"/>
    </source>
</evidence>
<gene>
    <name evidence="10" type="ORF">D641_0110365</name>
</gene>
<dbReference type="CDD" id="cd06261">
    <property type="entry name" value="TM_PBP2"/>
    <property type="match status" value="1"/>
</dbReference>
<evidence type="ECO:0000256" key="8">
    <source>
        <dbReference type="SAM" id="MobiDB-lite"/>
    </source>
</evidence>
<dbReference type="GO" id="GO:0005886">
    <property type="term" value="C:plasma membrane"/>
    <property type="evidence" value="ECO:0007669"/>
    <property type="project" value="UniProtKB-SubCell"/>
</dbReference>
<dbReference type="RefSeq" id="WP_017824713.1">
    <property type="nucleotide sequence ID" value="NZ_KB403092.1"/>
</dbReference>
<feature type="compositionally biased region" description="Low complexity" evidence="8">
    <location>
        <begin position="9"/>
        <end position="23"/>
    </location>
</feature>
<comment type="subcellular location">
    <subcellularLocation>
        <location evidence="1 7">Cell membrane</location>
        <topology evidence="1 7">Multi-pass membrane protein</topology>
    </subcellularLocation>
</comment>
<dbReference type="PANTHER" id="PTHR43386">
    <property type="entry name" value="OLIGOPEPTIDE TRANSPORT SYSTEM PERMEASE PROTEIN APPC"/>
    <property type="match status" value="1"/>
</dbReference>
<dbReference type="AlphaFoldDB" id="A0A022KVS3"/>
<dbReference type="OrthoDB" id="9812701at2"/>
<evidence type="ECO:0000256" key="2">
    <source>
        <dbReference type="ARBA" id="ARBA00022448"/>
    </source>
</evidence>
<feature type="region of interest" description="Disordered" evidence="8">
    <location>
        <begin position="1"/>
        <end position="55"/>
    </location>
</feature>
<feature type="transmembrane region" description="Helical" evidence="7">
    <location>
        <begin position="250"/>
        <end position="275"/>
    </location>
</feature>
<dbReference type="InterPro" id="IPR050366">
    <property type="entry name" value="BP-dependent_transpt_permease"/>
</dbReference>
<feature type="domain" description="ABC transmembrane type-1" evidence="9">
    <location>
        <begin position="129"/>
        <end position="318"/>
    </location>
</feature>
<evidence type="ECO:0000313" key="11">
    <source>
        <dbReference type="Proteomes" id="UP000019754"/>
    </source>
</evidence>
<dbReference type="Pfam" id="PF12911">
    <property type="entry name" value="OppC_N"/>
    <property type="match status" value="1"/>
</dbReference>
<feature type="transmembrane region" description="Helical" evidence="7">
    <location>
        <begin position="133"/>
        <end position="157"/>
    </location>
</feature>
<dbReference type="InterPro" id="IPR025966">
    <property type="entry name" value="OppC_N"/>
</dbReference>
<proteinExistence type="inferred from homology"/>
<keyword evidence="4 7" id="KW-0812">Transmembrane</keyword>
<name>A0A022KVS3_9MICO</name>
<keyword evidence="6 7" id="KW-0472">Membrane</keyword>
<feature type="transmembrane region" description="Helical" evidence="7">
    <location>
        <begin position="295"/>
        <end position="318"/>
    </location>
</feature>
<evidence type="ECO:0000256" key="1">
    <source>
        <dbReference type="ARBA" id="ARBA00004651"/>
    </source>
</evidence>
<dbReference type="HOGENOM" id="CLU_028518_1_1_11"/>
<feature type="transmembrane region" description="Helical" evidence="7">
    <location>
        <begin position="164"/>
        <end position="187"/>
    </location>
</feature>
<dbReference type="Pfam" id="PF00528">
    <property type="entry name" value="BPD_transp_1"/>
    <property type="match status" value="1"/>
</dbReference>
<evidence type="ECO:0000256" key="4">
    <source>
        <dbReference type="ARBA" id="ARBA00022692"/>
    </source>
</evidence>